<reference evidence="3" key="1">
    <citation type="submission" date="2012-11" db="EMBL/GenBank/DDBJ databases">
        <authorList>
            <person name="Lucero-Rivera Y.E."/>
            <person name="Tovar-Ramirez D."/>
        </authorList>
    </citation>
    <scope>NUCLEOTIDE SEQUENCE [LARGE SCALE GENOMIC DNA]</scope>
    <source>
        <strain evidence="3">Araruama</strain>
    </source>
</reference>
<dbReference type="AlphaFoldDB" id="A0A1V1PFJ8"/>
<organism evidence="2 3">
    <name type="scientific">Candidatus Magnetoglobus multicellularis str. Araruama</name>
    <dbReference type="NCBI Taxonomy" id="890399"/>
    <lineage>
        <taxon>Bacteria</taxon>
        <taxon>Pseudomonadati</taxon>
        <taxon>Thermodesulfobacteriota</taxon>
        <taxon>Desulfobacteria</taxon>
        <taxon>Desulfobacterales</taxon>
        <taxon>Desulfobacteraceae</taxon>
        <taxon>Candidatus Magnetoglobus</taxon>
    </lineage>
</organism>
<sequence length="291" mass="33378">MANQTILIKDTPIGDHSPLFYIAEIGINHNGDMQIAKQLIDAAFATNWQCVKFQKRTPEICVPDHQKNVMRETPWGKMTYLEYRHKVEFEKDDYEYINQYCNQKPILWTASAWDLQSLDFLINFNVPFIKIPSAKLTEDELLKKASQSKIPIFLSTGMSTIEEVDHAVNLLETHSSGNYLLMHTNSTYPTPLKELNLNLIPFLKQRYNCIVGYSGHEFALLPSVVSTILGARVIERHVTLDHDMWGSDHFASLEVEGMIKLMRRIDEVKDILGDGVKKVSEGEAIIRKKLR</sequence>
<dbReference type="SUPFAM" id="SSF51569">
    <property type="entry name" value="Aldolase"/>
    <property type="match status" value="1"/>
</dbReference>
<name>A0A1V1PFJ8_9BACT</name>
<dbReference type="EMBL" id="ATBP01000051">
    <property type="protein sequence ID" value="ETR73570.1"/>
    <property type="molecule type" value="Genomic_DNA"/>
</dbReference>
<evidence type="ECO:0000313" key="3">
    <source>
        <dbReference type="Proteomes" id="UP000189670"/>
    </source>
</evidence>
<dbReference type="Proteomes" id="UP000189670">
    <property type="component" value="Unassembled WGS sequence"/>
</dbReference>
<protein>
    <submittedName>
        <fullName evidence="2">N-acetylneuraminate synthase</fullName>
    </submittedName>
</protein>
<dbReference type="PANTHER" id="PTHR42966:SF3">
    <property type="entry name" value="BLR5971 PROTEIN"/>
    <property type="match status" value="1"/>
</dbReference>
<dbReference type="PANTHER" id="PTHR42966">
    <property type="entry name" value="N-ACETYLNEURAMINATE SYNTHASE"/>
    <property type="match status" value="1"/>
</dbReference>
<proteinExistence type="predicted"/>
<feature type="domain" description="PseI/NeuA/B-like" evidence="1">
    <location>
        <begin position="39"/>
        <end position="277"/>
    </location>
</feature>
<accession>A0A1V1PFJ8</accession>
<comment type="caution">
    <text evidence="2">The sequence shown here is derived from an EMBL/GenBank/DDBJ whole genome shotgun (WGS) entry which is preliminary data.</text>
</comment>
<dbReference type="GO" id="GO:0047444">
    <property type="term" value="F:N-acylneuraminate-9-phosphate synthase activity"/>
    <property type="evidence" value="ECO:0007669"/>
    <property type="project" value="TreeGrafter"/>
</dbReference>
<evidence type="ECO:0000313" key="2">
    <source>
        <dbReference type="EMBL" id="ETR73570.1"/>
    </source>
</evidence>
<dbReference type="InterPro" id="IPR013785">
    <property type="entry name" value="Aldolase_TIM"/>
</dbReference>
<dbReference type="InterPro" id="IPR013132">
    <property type="entry name" value="PseI/NeuA/B-like_N"/>
</dbReference>
<dbReference type="GO" id="GO:0016051">
    <property type="term" value="P:carbohydrate biosynthetic process"/>
    <property type="evidence" value="ECO:0007669"/>
    <property type="project" value="InterPro"/>
</dbReference>
<dbReference type="InterPro" id="IPR051690">
    <property type="entry name" value="PseI-like"/>
</dbReference>
<evidence type="ECO:0000259" key="1">
    <source>
        <dbReference type="Pfam" id="PF03102"/>
    </source>
</evidence>
<gene>
    <name evidence="2" type="ORF">OMM_00856</name>
</gene>
<dbReference type="Pfam" id="PF03102">
    <property type="entry name" value="NeuB"/>
    <property type="match status" value="1"/>
</dbReference>
<dbReference type="Gene3D" id="3.20.20.70">
    <property type="entry name" value="Aldolase class I"/>
    <property type="match status" value="1"/>
</dbReference>